<organism evidence="1 2">
    <name type="scientific">Phytophthora megakarya</name>
    <dbReference type="NCBI Taxonomy" id="4795"/>
    <lineage>
        <taxon>Eukaryota</taxon>
        <taxon>Sar</taxon>
        <taxon>Stramenopiles</taxon>
        <taxon>Oomycota</taxon>
        <taxon>Peronosporomycetes</taxon>
        <taxon>Peronosporales</taxon>
        <taxon>Peronosporaceae</taxon>
        <taxon>Phytophthora</taxon>
    </lineage>
</organism>
<evidence type="ECO:0000313" key="2">
    <source>
        <dbReference type="Proteomes" id="UP000198211"/>
    </source>
</evidence>
<proteinExistence type="predicted"/>
<dbReference type="OrthoDB" id="115153at2759"/>
<dbReference type="AlphaFoldDB" id="A0A225VEG3"/>
<dbReference type="EMBL" id="NBNE01005621">
    <property type="protein sequence ID" value="OWZ03268.1"/>
    <property type="molecule type" value="Genomic_DNA"/>
</dbReference>
<accession>A0A225VEG3</accession>
<evidence type="ECO:0000313" key="1">
    <source>
        <dbReference type="EMBL" id="OWZ03268.1"/>
    </source>
</evidence>
<name>A0A225VEG3_9STRA</name>
<dbReference type="Proteomes" id="UP000198211">
    <property type="component" value="Unassembled WGS sequence"/>
</dbReference>
<comment type="caution">
    <text evidence="1">The sequence shown here is derived from an EMBL/GenBank/DDBJ whole genome shotgun (WGS) entry which is preliminary data.</text>
</comment>
<sequence length="155" mass="17448">MMVMYSREFVDYVAREVEAPGALPPDCEAAELVHRSLETVSYDAYKEFVNWSAGAGVRVEMKEVEMHNAQLLSVKYDRVAKRPTTNSSGAKILGVPMHERLKLAVVFDIAEHVSMTMPDSEGDEVVTVPVNKTIWQFVTTPEDIDWIIEPLHLVV</sequence>
<reference evidence="2" key="1">
    <citation type="submission" date="2017-03" db="EMBL/GenBank/DDBJ databases">
        <title>Phytopthora megakarya and P. palmivora, two closely related causual agents of cacao black pod achieved similar genome size and gene model numbers by different mechanisms.</title>
        <authorList>
            <person name="Ali S."/>
            <person name="Shao J."/>
            <person name="Larry D.J."/>
            <person name="Kronmiller B."/>
            <person name="Shen D."/>
            <person name="Strem M.D."/>
            <person name="Melnick R.L."/>
            <person name="Guiltinan M.J."/>
            <person name="Tyler B.M."/>
            <person name="Meinhardt L.W."/>
            <person name="Bailey B.A."/>
        </authorList>
    </citation>
    <scope>NUCLEOTIDE SEQUENCE [LARGE SCALE GENOMIC DNA]</scope>
    <source>
        <strain evidence="2">zdho120</strain>
    </source>
</reference>
<gene>
    <name evidence="1" type="ORF">PHMEG_00025036</name>
</gene>
<keyword evidence="2" id="KW-1185">Reference proteome</keyword>
<protein>
    <submittedName>
        <fullName evidence="1">Uncharacterized protein</fullName>
    </submittedName>
</protein>